<sequence>MTRVVVVSAGLSESSSSRLLADRIVASVRSHLDGATVEVVDLRPLAHEITDAVLTGFAPPRLQHVLDQVGQADALAFVTPVYQASYAGLFKMFADTLETDLLIGKPVLLAATGGTARHSLVIDSALRPLFAYLQAFVVPTGVFASPHDWSSEGTGALQARVDRAVAELASVLGGAGTGRTRDDDIDLFSETMLSISDPPRA</sequence>
<dbReference type="InterPro" id="IPR051814">
    <property type="entry name" value="NAD(P)H-dep_FMN_reductase"/>
</dbReference>
<reference evidence="5" key="1">
    <citation type="submission" date="2010-08" db="EMBL/GenBank/DDBJ databases">
        <authorList>
            <person name="Muzny D."/>
            <person name="Qin X."/>
            <person name="Buhay C."/>
            <person name="Dugan-Rocha S."/>
            <person name="Ding Y."/>
            <person name="Chen G."/>
            <person name="Hawes A."/>
            <person name="Holder M."/>
            <person name="Jhangiani S."/>
            <person name="Johnson A."/>
            <person name="Khan Z."/>
            <person name="Li Z."/>
            <person name="Liu W."/>
            <person name="Liu X."/>
            <person name="Perez L."/>
            <person name="Shen H."/>
            <person name="Wang Q."/>
            <person name="Watt J."/>
            <person name="Xi L."/>
            <person name="Xin Y."/>
            <person name="Zhou J."/>
            <person name="Deng J."/>
            <person name="Jiang H."/>
            <person name="Liu Y."/>
            <person name="Qu J."/>
            <person name="Song X.-Z."/>
            <person name="Zhang L."/>
            <person name="Villasana D."/>
            <person name="Johnson A."/>
            <person name="Liu J."/>
            <person name="Liyanage D."/>
            <person name="Lorensuhewa L."/>
            <person name="Robinson T."/>
            <person name="Song A."/>
            <person name="Song B.-B."/>
            <person name="Dinh H."/>
            <person name="Thornton R."/>
            <person name="Coyle M."/>
            <person name="Francisco L."/>
            <person name="Jackson L."/>
            <person name="Javaid M."/>
            <person name="Korchina V."/>
            <person name="Kovar C."/>
            <person name="Mata R."/>
            <person name="Mathew T."/>
            <person name="Ngo R."/>
            <person name="Nguyen L."/>
            <person name="Nguyen N."/>
            <person name="Okwuonu G."/>
            <person name="Ongeri F."/>
            <person name="Pham C."/>
            <person name="Simmons D."/>
            <person name="Wilczek-Boney K."/>
            <person name="Hale W."/>
            <person name="Jakkamsetti A."/>
            <person name="Pham P."/>
            <person name="Ruth R."/>
            <person name="San Lucas F."/>
            <person name="Warren J."/>
            <person name="Zhang J."/>
            <person name="Zhao Z."/>
            <person name="Zhou C."/>
            <person name="Zhu D."/>
            <person name="Lee S."/>
            <person name="Bess C."/>
            <person name="Blankenburg K."/>
            <person name="Forbes L."/>
            <person name="Fu Q."/>
            <person name="Gubbala S."/>
            <person name="Hirani K."/>
            <person name="Jayaseelan J.C."/>
            <person name="Lara F."/>
            <person name="Munidasa M."/>
            <person name="Palculict T."/>
            <person name="Patil S."/>
            <person name="Pu L.-L."/>
            <person name="Saada N."/>
            <person name="Tang L."/>
            <person name="Weissenberger G."/>
            <person name="Zhu Y."/>
            <person name="Hemphill L."/>
            <person name="Shang Y."/>
            <person name="Youmans B."/>
            <person name="Ayvaz T."/>
            <person name="Ross M."/>
            <person name="Santibanez J."/>
            <person name="Aqrawi P."/>
            <person name="Gross S."/>
            <person name="Joshi V."/>
            <person name="Fowler G."/>
            <person name="Nazareth L."/>
            <person name="Reid J."/>
            <person name="Worley K."/>
            <person name="Petrosino J."/>
            <person name="Highlander S."/>
            <person name="Gibbs R."/>
        </authorList>
    </citation>
    <scope>NUCLEOTIDE SEQUENCE [LARGE SCALE GENOMIC DNA]</scope>
    <source>
        <strain evidence="5">DSM 15272</strain>
    </source>
</reference>
<gene>
    <name evidence="5" type="ORF">HMPREF0063_10250</name>
</gene>
<evidence type="ECO:0000256" key="1">
    <source>
        <dbReference type="ARBA" id="ARBA00022630"/>
    </source>
</evidence>
<keyword evidence="1" id="KW-0285">Flavoprotein</keyword>
<dbReference type="STRING" id="585531.HMPREF0063_10250"/>
<dbReference type="NCBIfam" id="TIGR04037">
    <property type="entry name" value="LLM_duo_CE1759"/>
    <property type="match status" value="1"/>
</dbReference>
<dbReference type="InterPro" id="IPR029039">
    <property type="entry name" value="Flavoprotein-like_sf"/>
</dbReference>
<keyword evidence="6" id="KW-1185">Reference proteome</keyword>
<dbReference type="OrthoDB" id="1643408at2"/>
<dbReference type="eggNOG" id="COG0431">
    <property type="taxonomic scope" value="Bacteria"/>
</dbReference>
<dbReference type="EMBL" id="ACLF03000002">
    <property type="protein sequence ID" value="EFQ84398.1"/>
    <property type="molecule type" value="Genomic_DNA"/>
</dbReference>
<organism evidence="5 6">
    <name type="scientific">Aeromicrobium marinum DSM 15272</name>
    <dbReference type="NCBI Taxonomy" id="585531"/>
    <lineage>
        <taxon>Bacteria</taxon>
        <taxon>Bacillati</taxon>
        <taxon>Actinomycetota</taxon>
        <taxon>Actinomycetes</taxon>
        <taxon>Propionibacteriales</taxon>
        <taxon>Nocardioidaceae</taxon>
        <taxon>Aeromicrobium</taxon>
    </lineage>
</organism>
<dbReference type="Gene3D" id="3.40.50.360">
    <property type="match status" value="1"/>
</dbReference>
<evidence type="ECO:0000256" key="2">
    <source>
        <dbReference type="ARBA" id="ARBA00022643"/>
    </source>
</evidence>
<evidence type="ECO:0000313" key="6">
    <source>
        <dbReference type="Proteomes" id="UP000003111"/>
    </source>
</evidence>
<evidence type="ECO:0000256" key="3">
    <source>
        <dbReference type="ARBA" id="ARBA00023002"/>
    </source>
</evidence>
<keyword evidence="2" id="KW-0288">FMN</keyword>
<dbReference type="RefSeq" id="WP_007079132.1">
    <property type="nucleotide sequence ID" value="NZ_CM001024.1"/>
</dbReference>
<dbReference type="GO" id="GO:0016491">
    <property type="term" value="F:oxidoreductase activity"/>
    <property type="evidence" value="ECO:0007669"/>
    <property type="project" value="UniProtKB-KW"/>
</dbReference>
<dbReference type="HOGENOM" id="CLU_055322_3_1_11"/>
<name>E2S893_9ACTN</name>
<dbReference type="Pfam" id="PF03358">
    <property type="entry name" value="FMN_red"/>
    <property type="match status" value="1"/>
</dbReference>
<protein>
    <submittedName>
        <fullName evidence="5">FMN reductase</fullName>
    </submittedName>
</protein>
<feature type="domain" description="NADPH-dependent FMN reductase-like" evidence="4">
    <location>
        <begin position="2"/>
        <end position="149"/>
    </location>
</feature>
<accession>E2S893</accession>
<dbReference type="PANTHER" id="PTHR43408">
    <property type="entry name" value="FMN REDUCTASE (NADPH)"/>
    <property type="match status" value="1"/>
</dbReference>
<dbReference type="InterPro" id="IPR023932">
    <property type="entry name" value="CE1759_FMN_reduct"/>
</dbReference>
<dbReference type="PANTHER" id="PTHR43408:SF2">
    <property type="entry name" value="FMN REDUCTASE (NADPH)"/>
    <property type="match status" value="1"/>
</dbReference>
<dbReference type="Proteomes" id="UP000003111">
    <property type="component" value="Unassembled WGS sequence"/>
</dbReference>
<dbReference type="SUPFAM" id="SSF52218">
    <property type="entry name" value="Flavoproteins"/>
    <property type="match status" value="1"/>
</dbReference>
<proteinExistence type="predicted"/>
<dbReference type="InterPro" id="IPR005025">
    <property type="entry name" value="FMN_Rdtase-like_dom"/>
</dbReference>
<evidence type="ECO:0000313" key="5">
    <source>
        <dbReference type="EMBL" id="EFQ84398.1"/>
    </source>
</evidence>
<evidence type="ECO:0000259" key="4">
    <source>
        <dbReference type="Pfam" id="PF03358"/>
    </source>
</evidence>
<keyword evidence="3" id="KW-0560">Oxidoreductase</keyword>
<dbReference type="AlphaFoldDB" id="E2S893"/>
<comment type="caution">
    <text evidence="5">The sequence shown here is derived from an EMBL/GenBank/DDBJ whole genome shotgun (WGS) entry which is preliminary data.</text>
</comment>